<dbReference type="PROSITE" id="PS51007">
    <property type="entry name" value="CYTC"/>
    <property type="match status" value="1"/>
</dbReference>
<evidence type="ECO:0000256" key="5">
    <source>
        <dbReference type="ARBA" id="ARBA00022723"/>
    </source>
</evidence>
<dbReference type="InterPro" id="IPR008168">
    <property type="entry name" value="Cyt_C_IC"/>
</dbReference>
<accession>A0A3A8AQZ8</accession>
<feature type="compositionally biased region" description="Basic and acidic residues" evidence="9">
    <location>
        <begin position="76"/>
        <end position="85"/>
    </location>
</feature>
<keyword evidence="13" id="KW-1185">Reference proteome</keyword>
<dbReference type="Gene3D" id="1.10.760.10">
    <property type="entry name" value="Cytochrome c-like domain"/>
    <property type="match status" value="1"/>
</dbReference>
<dbReference type="InterPro" id="IPR051459">
    <property type="entry name" value="Cytochrome_c-type_DH"/>
</dbReference>
<evidence type="ECO:0000259" key="11">
    <source>
        <dbReference type="PROSITE" id="PS51007"/>
    </source>
</evidence>
<dbReference type="PANTHER" id="PTHR35008:SF4">
    <property type="entry name" value="BLL4482 PROTEIN"/>
    <property type="match status" value="1"/>
</dbReference>
<evidence type="ECO:0000256" key="7">
    <source>
        <dbReference type="ARBA" id="ARBA00023004"/>
    </source>
</evidence>
<dbReference type="RefSeq" id="WP_121169156.1">
    <property type="nucleotide sequence ID" value="NZ_RAPE01000010.1"/>
</dbReference>
<keyword evidence="7 8" id="KW-0408">Iron</keyword>
<keyword evidence="2" id="KW-0813">Transport</keyword>
<dbReference type="GO" id="GO:0009055">
    <property type="term" value="F:electron transfer activity"/>
    <property type="evidence" value="ECO:0007669"/>
    <property type="project" value="InterPro"/>
</dbReference>
<dbReference type="SUPFAM" id="SSF46626">
    <property type="entry name" value="Cytochrome c"/>
    <property type="match status" value="1"/>
</dbReference>
<keyword evidence="6" id="KW-0249">Electron transport</keyword>
<evidence type="ECO:0000313" key="12">
    <source>
        <dbReference type="EMBL" id="RKF12275.1"/>
    </source>
</evidence>
<dbReference type="EMBL" id="RAPE01000010">
    <property type="protein sequence ID" value="RKF12275.1"/>
    <property type="molecule type" value="Genomic_DNA"/>
</dbReference>
<feature type="domain" description="Cytochrome c" evidence="11">
    <location>
        <begin position="36"/>
        <end position="137"/>
    </location>
</feature>
<evidence type="ECO:0000256" key="8">
    <source>
        <dbReference type="PROSITE-ProRule" id="PRU00433"/>
    </source>
</evidence>
<dbReference type="AlphaFoldDB" id="A0A3A8AQZ8"/>
<evidence type="ECO:0000256" key="4">
    <source>
        <dbReference type="ARBA" id="ARBA00022660"/>
    </source>
</evidence>
<keyword evidence="4" id="KW-0679">Respiratory chain</keyword>
<comment type="caution">
    <text evidence="12">The sequence shown here is derived from an EMBL/GenBank/DDBJ whole genome shotgun (WGS) entry which is preliminary data.</text>
</comment>
<sequence>MRKYLLLSAVLLSGAAASAWLMTQAGAETSARPESADLGQGEKLYQSYCASCHGANLEGQPDWRSPGPDGALPAPPHDETGHTWHHSDSVLFDYTKLGGKAALAAQGVDFESGMPGFGDQLSDDQIWNILAYIKSTWPDRQRQIQAERSAAEAQREGN</sequence>
<evidence type="ECO:0000256" key="1">
    <source>
        <dbReference type="ARBA" id="ARBA00001926"/>
    </source>
</evidence>
<dbReference type="GO" id="GO:0020037">
    <property type="term" value="F:heme binding"/>
    <property type="evidence" value="ECO:0007669"/>
    <property type="project" value="InterPro"/>
</dbReference>
<protein>
    <submittedName>
        <fullName evidence="12">Cytochrome c</fullName>
    </submittedName>
</protein>
<keyword evidence="10" id="KW-0732">Signal</keyword>
<keyword evidence="3 8" id="KW-0349">Heme</keyword>
<feature type="region of interest" description="Disordered" evidence="9">
    <location>
        <begin position="57"/>
        <end position="85"/>
    </location>
</feature>
<keyword evidence="5 8" id="KW-0479">Metal-binding</keyword>
<feature type="chain" id="PRO_5017466557" evidence="10">
    <location>
        <begin position="28"/>
        <end position="158"/>
    </location>
</feature>
<comment type="cofactor">
    <cofactor evidence="1">
        <name>heme c</name>
        <dbReference type="ChEBI" id="CHEBI:61717"/>
    </cofactor>
</comment>
<dbReference type="GO" id="GO:0005506">
    <property type="term" value="F:iron ion binding"/>
    <property type="evidence" value="ECO:0007669"/>
    <property type="project" value="InterPro"/>
</dbReference>
<evidence type="ECO:0000313" key="13">
    <source>
        <dbReference type="Proteomes" id="UP000281128"/>
    </source>
</evidence>
<evidence type="ECO:0000256" key="6">
    <source>
        <dbReference type="ARBA" id="ARBA00022982"/>
    </source>
</evidence>
<gene>
    <name evidence="12" type="ORF">D6850_18785</name>
</gene>
<dbReference type="PANTHER" id="PTHR35008">
    <property type="entry name" value="BLL4482 PROTEIN-RELATED"/>
    <property type="match status" value="1"/>
</dbReference>
<reference evidence="12 13" key="1">
    <citation type="submission" date="2018-09" db="EMBL/GenBank/DDBJ databases">
        <title>Roseovarius spongiae sp. nov., isolated from a marine sponge.</title>
        <authorList>
            <person name="Zhuang L."/>
            <person name="Luo L."/>
        </authorList>
    </citation>
    <scope>NUCLEOTIDE SEQUENCE [LARGE SCALE GENOMIC DNA]</scope>
    <source>
        <strain evidence="12 13">HN-E21</strain>
    </source>
</reference>
<evidence type="ECO:0000256" key="9">
    <source>
        <dbReference type="SAM" id="MobiDB-lite"/>
    </source>
</evidence>
<evidence type="ECO:0000256" key="3">
    <source>
        <dbReference type="ARBA" id="ARBA00022617"/>
    </source>
</evidence>
<name>A0A3A8AQZ8_9RHOB</name>
<proteinExistence type="predicted"/>
<dbReference type="PRINTS" id="PR00605">
    <property type="entry name" value="CYTCHROMECIC"/>
</dbReference>
<dbReference type="InterPro" id="IPR036909">
    <property type="entry name" value="Cyt_c-like_dom_sf"/>
</dbReference>
<feature type="signal peptide" evidence="10">
    <location>
        <begin position="1"/>
        <end position="27"/>
    </location>
</feature>
<organism evidence="12 13">
    <name type="scientific">Roseovarius spongiae</name>
    <dbReference type="NCBI Taxonomy" id="2320272"/>
    <lineage>
        <taxon>Bacteria</taxon>
        <taxon>Pseudomonadati</taxon>
        <taxon>Pseudomonadota</taxon>
        <taxon>Alphaproteobacteria</taxon>
        <taxon>Rhodobacterales</taxon>
        <taxon>Roseobacteraceae</taxon>
        <taxon>Roseovarius</taxon>
    </lineage>
</organism>
<dbReference type="Proteomes" id="UP000281128">
    <property type="component" value="Unassembled WGS sequence"/>
</dbReference>
<dbReference type="OrthoDB" id="9811281at2"/>
<evidence type="ECO:0000256" key="10">
    <source>
        <dbReference type="SAM" id="SignalP"/>
    </source>
</evidence>
<evidence type="ECO:0000256" key="2">
    <source>
        <dbReference type="ARBA" id="ARBA00022448"/>
    </source>
</evidence>
<dbReference type="Pfam" id="PF13442">
    <property type="entry name" value="Cytochrome_CBB3"/>
    <property type="match status" value="1"/>
</dbReference>
<dbReference type="InterPro" id="IPR009056">
    <property type="entry name" value="Cyt_c-like_dom"/>
</dbReference>